<dbReference type="EMBL" id="CP017755">
    <property type="protein sequence ID" value="AOZ10821.1"/>
    <property type="molecule type" value="Genomic_DNA"/>
</dbReference>
<keyword evidence="2" id="KW-1185">Reference proteome</keyword>
<dbReference type="Proteomes" id="UP000177515">
    <property type="component" value="Chromosome 2"/>
</dbReference>
<dbReference type="PANTHER" id="PTHR39441:SF1">
    <property type="entry name" value="DUF2252 DOMAIN-CONTAINING PROTEIN"/>
    <property type="match status" value="1"/>
</dbReference>
<dbReference type="PANTHER" id="PTHR39441">
    <property type="entry name" value="DUF2252 DOMAIN-CONTAINING PROTEIN"/>
    <property type="match status" value="1"/>
</dbReference>
<sequence length="469" mass="52732">MAQTSPANRAAAGRAVREYMKRSAHAEAGKPERDAIALLEQSSAGRVPRLVPLRYGRMLASPFAFFRGSAILQAHDLGRLPGTGMAMPICGDAHLLNFGGFATPERQLVFDLNDFDEADEGPWEWDLKRLAVSFILAARHLRLSRGTAEAMVEAVVRQYQARMRRYAEYSALELWYDRITFERMLETALTPERRRAIRHGMERAATRTHDTMLEKMAELRDGTWTIREMPPAMFHVHGVNSLFDADDGWLRLDDWQELAGQMFARYLKTLAHDRRALLSHFRAHDLAFKVVGVGSVGTRCLVLLMTDDLGKPMFLQIKEASPSVIRRSLSGKAAAHEGQRVVLGQRVLQAASDIFLGWSTGPTGRHFYFRQLRDMKLSADIELFDLDVLEGYANLCGWSLARAHAKAGGKAIEIAAYMGRSDRFVEALLKYAASYADQVERDYDAFAAACRSGRLEARTDEDMIADFRV</sequence>
<proteinExistence type="predicted"/>
<name>A0ABM6FFY4_9BURK</name>
<gene>
    <name evidence="1" type="ORF">BKK80_26160</name>
</gene>
<evidence type="ECO:0000313" key="2">
    <source>
        <dbReference type="Proteomes" id="UP000177515"/>
    </source>
</evidence>
<organism evidence="1 2">
    <name type="scientific">Cupriavidus malaysiensis</name>
    <dbReference type="NCBI Taxonomy" id="367825"/>
    <lineage>
        <taxon>Bacteria</taxon>
        <taxon>Pseudomonadati</taxon>
        <taxon>Pseudomonadota</taxon>
        <taxon>Betaproteobacteria</taxon>
        <taxon>Burkholderiales</taxon>
        <taxon>Burkholderiaceae</taxon>
        <taxon>Cupriavidus</taxon>
    </lineage>
</organism>
<evidence type="ECO:0008006" key="3">
    <source>
        <dbReference type="Google" id="ProtNLM"/>
    </source>
</evidence>
<reference evidence="1 2" key="1">
    <citation type="submission" date="2016-10" db="EMBL/GenBank/DDBJ databases">
        <title>Complete genome sequences of three Cupriavidus strains isolated from various Malaysian environments.</title>
        <authorList>
            <person name="Abdullah A.A.-A."/>
            <person name="Shafie N.A.H."/>
            <person name="Lau N.S."/>
        </authorList>
    </citation>
    <scope>NUCLEOTIDE SEQUENCE [LARGE SCALE GENOMIC DNA]</scope>
    <source>
        <strain evidence="1 2">USMAA1020</strain>
    </source>
</reference>
<dbReference type="Pfam" id="PF10009">
    <property type="entry name" value="DUF2252"/>
    <property type="match status" value="1"/>
</dbReference>
<accession>A0ABM6FFY4</accession>
<dbReference type="RefSeq" id="WP_071022655.1">
    <property type="nucleotide sequence ID" value="NZ_CP017755.1"/>
</dbReference>
<dbReference type="InterPro" id="IPR018721">
    <property type="entry name" value="DUF2252"/>
</dbReference>
<evidence type="ECO:0000313" key="1">
    <source>
        <dbReference type="EMBL" id="AOZ10821.1"/>
    </source>
</evidence>
<protein>
    <recommendedName>
        <fullName evidence="3">DUF2252 domain-containing protein</fullName>
    </recommendedName>
</protein>